<dbReference type="EMBL" id="BOML01000058">
    <property type="protein sequence ID" value="GIE05789.1"/>
    <property type="molecule type" value="Genomic_DNA"/>
</dbReference>
<dbReference type="InterPro" id="IPR011044">
    <property type="entry name" value="Quino_amine_DH_bsu"/>
</dbReference>
<dbReference type="SUPFAM" id="SSF50974">
    <property type="entry name" value="Nitrous oxide reductase, N-terminal domain"/>
    <property type="match status" value="1"/>
</dbReference>
<proteinExistence type="predicted"/>
<dbReference type="Gene3D" id="2.130.10.10">
    <property type="entry name" value="YVTN repeat-like/Quinoprotein amine dehydrogenase"/>
    <property type="match status" value="1"/>
</dbReference>
<dbReference type="RefSeq" id="WP_203733679.1">
    <property type="nucleotide sequence ID" value="NZ_BOML01000058.1"/>
</dbReference>
<dbReference type="Proteomes" id="UP000637628">
    <property type="component" value="Unassembled WGS sequence"/>
</dbReference>
<organism evidence="1 2">
    <name type="scientific">Paractinoplanes durhamensis</name>
    <dbReference type="NCBI Taxonomy" id="113563"/>
    <lineage>
        <taxon>Bacteria</taxon>
        <taxon>Bacillati</taxon>
        <taxon>Actinomycetota</taxon>
        <taxon>Actinomycetes</taxon>
        <taxon>Micromonosporales</taxon>
        <taxon>Micromonosporaceae</taxon>
        <taxon>Paractinoplanes</taxon>
    </lineage>
</organism>
<protein>
    <recommendedName>
        <fullName evidence="3">Ig-like domain repeat protein</fullName>
    </recommendedName>
</protein>
<accession>A0ABQ3Z8E2</accession>
<dbReference type="SUPFAM" id="SSF50969">
    <property type="entry name" value="YVTN repeat-like/Quinoprotein amine dehydrogenase"/>
    <property type="match status" value="1"/>
</dbReference>
<dbReference type="InterPro" id="IPR011045">
    <property type="entry name" value="N2O_reductase_N"/>
</dbReference>
<keyword evidence="2" id="KW-1185">Reference proteome</keyword>
<sequence length="657" mass="68508">MRTKTLRTVLAAAVLGGSAVTIGYLSTGSASAEVVPETLPASARHSIPAFTSLKDVVVDPVRRHVAVSDGSGGRLAVLNYDGTTAVERTGLTGVNGLKFASDYGRLYAAVPGANAVIAYDAATLAEVKRYPVGTGVLPEKLAFAGDRLWFSYQGPSVPTIGGLGSLDLTDGTVTTRQIDGLQWAPLLASSPAKPDLLALAADNESSGKVEVYNVAFDTTNPISYRFFEVTGLRDIGFSPDGSLFFASGWGGTQFATVSEAKPAGTITNPGSVQTVGVSPAGLMIAGLPGGSTSELNFVAAGDTTTTKRWKIVPAPYSTNKVAWEPGGGKLFTFVGDSGGGESMWVLDDPAHTATALKVSAPATAARGAQVIVAGTLSGGLPAGTKLSVTRTDEESPQGSALTAVATDEDGAFTVVDQPPAGGTVKYTIAYAGDGTFRSATATASLTVTKTASVVTLSPSGTVYNYGTTVGFTAHLGAAFANRTVEIWADPYGSDQANRLLRKVAADAGGNVTTSLRLTRNTTVSAVYAGDSRYAARTVRSTVYTRVGVTTAVTKQYATSGGYYVFHKTKNPVFTTTMTAAAKRKQKLSFEVYSGGKWKPWKSYMLTLSSAGKSTYTLTGTHTINAKYRVRAAYVTTTSGDNLNYTTYGPYRYFTFRK</sequence>
<reference evidence="1 2" key="1">
    <citation type="submission" date="2021-01" db="EMBL/GenBank/DDBJ databases">
        <title>Whole genome shotgun sequence of Actinoplanes durhamensis NBRC 14914.</title>
        <authorList>
            <person name="Komaki H."/>
            <person name="Tamura T."/>
        </authorList>
    </citation>
    <scope>NUCLEOTIDE SEQUENCE [LARGE SCALE GENOMIC DNA]</scope>
    <source>
        <strain evidence="1 2">NBRC 14914</strain>
    </source>
</reference>
<comment type="caution">
    <text evidence="1">The sequence shown here is derived from an EMBL/GenBank/DDBJ whole genome shotgun (WGS) entry which is preliminary data.</text>
</comment>
<evidence type="ECO:0000313" key="2">
    <source>
        <dbReference type="Proteomes" id="UP000637628"/>
    </source>
</evidence>
<gene>
    <name evidence="1" type="ORF">Adu01nite_71390</name>
</gene>
<dbReference type="InterPro" id="IPR015943">
    <property type="entry name" value="WD40/YVTN_repeat-like_dom_sf"/>
</dbReference>
<evidence type="ECO:0008006" key="3">
    <source>
        <dbReference type="Google" id="ProtNLM"/>
    </source>
</evidence>
<name>A0ABQ3Z8E2_9ACTN</name>
<evidence type="ECO:0000313" key="1">
    <source>
        <dbReference type="EMBL" id="GIE05789.1"/>
    </source>
</evidence>